<accession>U9U3J2</accession>
<proteinExistence type="predicted"/>
<protein>
    <submittedName>
        <fullName evidence="1">Uncharacterized protein</fullName>
    </submittedName>
</protein>
<dbReference type="VEuPathDB" id="FungiDB:RhiirFUN_002917"/>
<dbReference type="AlphaFoldDB" id="U9U3J2"/>
<dbReference type="STRING" id="747089.U9U3J2"/>
<organism evidence="1">
    <name type="scientific">Rhizophagus irregularis (strain DAOM 181602 / DAOM 197198 / MUCL 43194)</name>
    <name type="common">Arbuscular mycorrhizal fungus</name>
    <name type="synonym">Glomus intraradices</name>
    <dbReference type="NCBI Taxonomy" id="747089"/>
    <lineage>
        <taxon>Eukaryota</taxon>
        <taxon>Fungi</taxon>
        <taxon>Fungi incertae sedis</taxon>
        <taxon>Mucoromycota</taxon>
        <taxon>Glomeromycotina</taxon>
        <taxon>Glomeromycetes</taxon>
        <taxon>Glomerales</taxon>
        <taxon>Glomeraceae</taxon>
        <taxon>Rhizophagus</taxon>
    </lineage>
</organism>
<gene>
    <name evidence="1" type="ORF">GLOINDRAFT_97428</name>
</gene>
<evidence type="ECO:0000313" key="1">
    <source>
        <dbReference type="EMBL" id="ESA10186.1"/>
    </source>
</evidence>
<dbReference type="EMBL" id="KI287367">
    <property type="protein sequence ID" value="ESA10186.1"/>
    <property type="molecule type" value="Genomic_DNA"/>
</dbReference>
<dbReference type="HOGENOM" id="CLU_1856352_0_0_1"/>
<reference evidence="1" key="1">
    <citation type="submission" date="2013-07" db="EMBL/GenBank/DDBJ databases">
        <title>The genome of an arbuscular mycorrhizal fungus provides insights into the evolution of the oldest plant symbiosis.</title>
        <authorList>
            <consortium name="DOE Joint Genome Institute"/>
            <person name="Tisserant E."/>
            <person name="Malbreil M."/>
            <person name="Kuo A."/>
            <person name="Kohler A."/>
            <person name="Symeonidi A."/>
            <person name="Balestrini R."/>
            <person name="Charron P."/>
            <person name="Duensing N."/>
            <person name="Frei-dit-Frey N."/>
            <person name="Gianinazzi-Pearson V."/>
            <person name="Gilbert B."/>
            <person name="Handa Y."/>
            <person name="Hijri M."/>
            <person name="Kaul R."/>
            <person name="Kawaguchi M."/>
            <person name="Krajinski F."/>
            <person name="Lammers P."/>
            <person name="Lapierre D."/>
            <person name="Masclaux F.G."/>
            <person name="Murat C."/>
            <person name="Morin E."/>
            <person name="Ndikumana S."/>
            <person name="Pagni M."/>
            <person name="Petitpierre D."/>
            <person name="Requena N."/>
            <person name="Rosikiewicz P."/>
            <person name="Riley R."/>
            <person name="Saito K."/>
            <person name="San Clemente H."/>
            <person name="Shapiro H."/>
            <person name="van Tuinen D."/>
            <person name="Becard G."/>
            <person name="Bonfante P."/>
            <person name="Paszkowski U."/>
            <person name="Shachar-Hill Y."/>
            <person name="Young J.P."/>
            <person name="Sanders I.R."/>
            <person name="Henrissat B."/>
            <person name="Rensing S.A."/>
            <person name="Grigoriev I.V."/>
            <person name="Corradi N."/>
            <person name="Roux C."/>
            <person name="Martin F."/>
        </authorList>
    </citation>
    <scope>NUCLEOTIDE SEQUENCE</scope>
    <source>
        <strain evidence="1">DAOM 197198</strain>
    </source>
</reference>
<sequence length="138" mass="15543">MTFMTLVISQNVGGLAITQVTSGYFTFNKARLYRNHLANCENFKSLYSKEEITEILFHSVPEDSKKKNIQAVFNFILPGLSLLNHKVISDINSVTAPFDGWTNVKAEYIWEVVLLTSQGQSLIWGAHDISGESLELKM</sequence>
<name>U9U3J2_RHIID</name>